<comment type="caution">
    <text evidence="2">The sequence shown here is derived from an EMBL/GenBank/DDBJ whole genome shotgun (WGS) entry which is preliminary data.</text>
</comment>
<reference evidence="2" key="1">
    <citation type="submission" date="2020-05" db="EMBL/GenBank/DDBJ databases">
        <title>WGS assembly of Panicum virgatum.</title>
        <authorList>
            <person name="Lovell J.T."/>
            <person name="Jenkins J."/>
            <person name="Shu S."/>
            <person name="Juenger T.E."/>
            <person name="Schmutz J."/>
        </authorList>
    </citation>
    <scope>NUCLEOTIDE SEQUENCE</scope>
    <source>
        <strain evidence="2">AP13</strain>
    </source>
</reference>
<dbReference type="AlphaFoldDB" id="A0A8T0P597"/>
<dbReference type="InterPro" id="IPR032675">
    <property type="entry name" value="LRR_dom_sf"/>
</dbReference>
<accession>A0A8T0P597</accession>
<dbReference type="EMBL" id="CM029052">
    <property type="protein sequence ID" value="KAG2556158.1"/>
    <property type="molecule type" value="Genomic_DNA"/>
</dbReference>
<dbReference type="Gene3D" id="3.80.10.10">
    <property type="entry name" value="Ribonuclease Inhibitor"/>
    <property type="match status" value="1"/>
</dbReference>
<sequence>MARTNGIDWHAAAACFLYTMRLCGMGGYYDLATHVCNYWRCDDVIQLRQGDAATDDDGVDTLWQTYDDLKRRMQLDADYHQSPQSPSLVARRLHERIACWTSPSYGSMLIPPSQYGHIPNGMFQQYDKLCVLKLSACAFSFKAPPFLCCHSLQFLWLDHCREESGTDGVGNEEDIQRCFQRLWVLDVRYSSSEFLSAKMMHFMTELRELNVMGQYIGETDMGALQEQLPNICKLRAGFKLPTGPAKPAGSGTGIPDRFGRKPVQTGRSQI</sequence>
<name>A0A8T0P597_PANVG</name>
<keyword evidence="3" id="KW-1185">Reference proteome</keyword>
<evidence type="ECO:0000313" key="3">
    <source>
        <dbReference type="Proteomes" id="UP000823388"/>
    </source>
</evidence>
<dbReference type="Proteomes" id="UP000823388">
    <property type="component" value="Chromosome 8N"/>
</dbReference>
<dbReference type="SUPFAM" id="SSF52058">
    <property type="entry name" value="L domain-like"/>
    <property type="match status" value="1"/>
</dbReference>
<protein>
    <submittedName>
        <fullName evidence="2">Uncharacterized protein</fullName>
    </submittedName>
</protein>
<gene>
    <name evidence="2" type="ORF">PVAP13_8NG063200</name>
</gene>
<organism evidence="2 3">
    <name type="scientific">Panicum virgatum</name>
    <name type="common">Blackwell switchgrass</name>
    <dbReference type="NCBI Taxonomy" id="38727"/>
    <lineage>
        <taxon>Eukaryota</taxon>
        <taxon>Viridiplantae</taxon>
        <taxon>Streptophyta</taxon>
        <taxon>Embryophyta</taxon>
        <taxon>Tracheophyta</taxon>
        <taxon>Spermatophyta</taxon>
        <taxon>Magnoliopsida</taxon>
        <taxon>Liliopsida</taxon>
        <taxon>Poales</taxon>
        <taxon>Poaceae</taxon>
        <taxon>PACMAD clade</taxon>
        <taxon>Panicoideae</taxon>
        <taxon>Panicodae</taxon>
        <taxon>Paniceae</taxon>
        <taxon>Panicinae</taxon>
        <taxon>Panicum</taxon>
        <taxon>Panicum sect. Hiantes</taxon>
    </lineage>
</organism>
<evidence type="ECO:0000313" key="2">
    <source>
        <dbReference type="EMBL" id="KAG2556158.1"/>
    </source>
</evidence>
<proteinExistence type="predicted"/>
<feature type="region of interest" description="Disordered" evidence="1">
    <location>
        <begin position="244"/>
        <end position="270"/>
    </location>
</feature>
<evidence type="ECO:0000256" key="1">
    <source>
        <dbReference type="SAM" id="MobiDB-lite"/>
    </source>
</evidence>